<evidence type="ECO:0000313" key="2">
    <source>
        <dbReference type="Proteomes" id="UP000011280"/>
    </source>
</evidence>
<accession>M1IFM5</accession>
<name>M1IFM5_9CREN</name>
<organism evidence="2">
    <name type="scientific">Sulfolobus acidocaldarius Ron12/I</name>
    <dbReference type="NCBI Taxonomy" id="1028567"/>
    <lineage>
        <taxon>Archaea</taxon>
        <taxon>Thermoproteota</taxon>
        <taxon>Thermoprotei</taxon>
        <taxon>Sulfolobales</taxon>
        <taxon>Sulfolobaceae</taxon>
        <taxon>Sulfolobus</taxon>
    </lineage>
</organism>
<dbReference type="AlphaFoldDB" id="M1IFM5"/>
<protein>
    <submittedName>
        <fullName evidence="1">Uncharacterized protein</fullName>
    </submittedName>
</protein>
<proteinExistence type="predicted"/>
<dbReference type="KEGG" id="sacr:SacRon12I_09865"/>
<evidence type="ECO:0000313" key="1">
    <source>
        <dbReference type="EMBL" id="AGE74198.1"/>
    </source>
</evidence>
<dbReference type="EMBL" id="CP002818">
    <property type="protein sequence ID" value="AGE74198.1"/>
    <property type="molecule type" value="Genomic_DNA"/>
</dbReference>
<gene>
    <name evidence="1" type="ORF">SacRon12I_09865</name>
</gene>
<dbReference type="Proteomes" id="UP000011280">
    <property type="component" value="Chromosome"/>
</dbReference>
<sequence>MNSKGLALPVERLILIQEPFSLELVKSISGLNIEGFYGGKYEISLISIR</sequence>
<reference evidence="1 2" key="1">
    <citation type="journal article" date="2012" name="ISME J.">
        <title>Genomic evidence of rapid, global-scale gene flow in a Sulfolobus species.</title>
        <authorList>
            <person name="Mao D."/>
            <person name="Grogan D."/>
        </authorList>
    </citation>
    <scope>NUCLEOTIDE SEQUENCE [LARGE SCALE GENOMIC DNA]</scope>
    <source>
        <strain evidence="1 2">Ron12/I</strain>
    </source>
</reference>
<dbReference type="HOGENOM" id="CLU_3131015_0_0_2"/>